<feature type="region of interest" description="Disordered" evidence="1">
    <location>
        <begin position="259"/>
        <end position="292"/>
    </location>
</feature>
<dbReference type="AlphaFoldDB" id="A0A078B6Y8"/>
<dbReference type="InterPro" id="IPR010736">
    <property type="entry name" value="SHIPPO-rpt"/>
</dbReference>
<sequence>MSEERAGNKLIPGMKGGNDPYDRAHNSNSQQNRYASQEHSGLAALSIYQGGFSQTLSANTLRNSHSQWSFPKQDRFNKIRIDNNAKFLCLPGTLDPAKSSGFGFGNKNGLQIISGRDSPPPNSYKLRGQFEKLKPNQGKSFGMPHAVYAKVYIPANKYGQSMIEAPGPGTYEQKGLVGVNAKKFTLKSRVKPADSATRDNPPPNTYHLNYNLSELHKFSAITFGFGNRCNDTPGPGTYKIASVFDKFKRLPAKQYYSFKENGGLSPKMGQKRSKSGDGLPNDLDTLDENNDL</sequence>
<name>A0A078B6Y8_STYLE</name>
<evidence type="ECO:0000256" key="1">
    <source>
        <dbReference type="SAM" id="MobiDB-lite"/>
    </source>
</evidence>
<evidence type="ECO:0000313" key="2">
    <source>
        <dbReference type="EMBL" id="CDW89956.1"/>
    </source>
</evidence>
<feature type="compositionally biased region" description="Polar residues" evidence="1">
    <location>
        <begin position="26"/>
        <end position="38"/>
    </location>
</feature>
<proteinExistence type="predicted"/>
<dbReference type="Proteomes" id="UP000039865">
    <property type="component" value="Unassembled WGS sequence"/>
</dbReference>
<evidence type="ECO:0000313" key="3">
    <source>
        <dbReference type="Proteomes" id="UP000039865"/>
    </source>
</evidence>
<gene>
    <name evidence="2" type="primary">Contig15986.g17035</name>
    <name evidence="2" type="ORF">STYLEM_19096</name>
</gene>
<dbReference type="EMBL" id="CCKQ01018019">
    <property type="protein sequence ID" value="CDW89956.1"/>
    <property type="molecule type" value="Genomic_DNA"/>
</dbReference>
<keyword evidence="3" id="KW-1185">Reference proteome</keyword>
<dbReference type="OrthoDB" id="283202at2759"/>
<accession>A0A078B6Y8</accession>
<organism evidence="2 3">
    <name type="scientific">Stylonychia lemnae</name>
    <name type="common">Ciliate</name>
    <dbReference type="NCBI Taxonomy" id="5949"/>
    <lineage>
        <taxon>Eukaryota</taxon>
        <taxon>Sar</taxon>
        <taxon>Alveolata</taxon>
        <taxon>Ciliophora</taxon>
        <taxon>Intramacronucleata</taxon>
        <taxon>Spirotrichea</taxon>
        <taxon>Stichotrichia</taxon>
        <taxon>Sporadotrichida</taxon>
        <taxon>Oxytrichidae</taxon>
        <taxon>Stylonychinae</taxon>
        <taxon>Stylonychia</taxon>
    </lineage>
</organism>
<feature type="region of interest" description="Disordered" evidence="1">
    <location>
        <begin position="1"/>
        <end position="38"/>
    </location>
</feature>
<dbReference type="Pfam" id="PF07004">
    <property type="entry name" value="SHIPPO-rpt"/>
    <property type="match status" value="2"/>
</dbReference>
<protein>
    <submittedName>
        <fullName evidence="2">Uncharacterized protein</fullName>
    </submittedName>
</protein>
<dbReference type="OMA" id="PFQSMSF"/>
<reference evidence="2 3" key="1">
    <citation type="submission" date="2014-06" db="EMBL/GenBank/DDBJ databases">
        <authorList>
            <person name="Swart Estienne"/>
        </authorList>
    </citation>
    <scope>NUCLEOTIDE SEQUENCE [LARGE SCALE GENOMIC DNA]</scope>
    <source>
        <strain evidence="2 3">130c</strain>
    </source>
</reference>
<dbReference type="InParanoid" id="A0A078B6Y8"/>